<accession>A0ABS2SU25</accession>
<evidence type="ECO:0000256" key="1">
    <source>
        <dbReference type="ARBA" id="ARBA00004141"/>
    </source>
</evidence>
<evidence type="ECO:0000313" key="8">
    <source>
        <dbReference type="Proteomes" id="UP001179280"/>
    </source>
</evidence>
<evidence type="ECO:0000259" key="6">
    <source>
        <dbReference type="Pfam" id="PF00324"/>
    </source>
</evidence>
<keyword evidence="2 5" id="KW-0812">Transmembrane</keyword>
<feature type="domain" description="Amino acid permease/ SLC12A" evidence="6">
    <location>
        <begin position="33"/>
        <end position="381"/>
    </location>
</feature>
<name>A0ABS2SU25_9BACI</name>
<dbReference type="RefSeq" id="WP_204465908.1">
    <property type="nucleotide sequence ID" value="NZ_JAFBCV010000005.1"/>
</dbReference>
<proteinExistence type="predicted"/>
<feature type="transmembrane region" description="Helical" evidence="5">
    <location>
        <begin position="269"/>
        <end position="291"/>
    </location>
</feature>
<evidence type="ECO:0000256" key="4">
    <source>
        <dbReference type="ARBA" id="ARBA00023136"/>
    </source>
</evidence>
<feature type="transmembrane region" description="Helical" evidence="5">
    <location>
        <begin position="12"/>
        <end position="36"/>
    </location>
</feature>
<evidence type="ECO:0000256" key="2">
    <source>
        <dbReference type="ARBA" id="ARBA00022692"/>
    </source>
</evidence>
<feature type="transmembrane region" description="Helical" evidence="5">
    <location>
        <begin position="386"/>
        <end position="405"/>
    </location>
</feature>
<dbReference type="PANTHER" id="PTHR42770:SF8">
    <property type="entry name" value="PUTRESCINE IMPORTER PUUP"/>
    <property type="match status" value="1"/>
</dbReference>
<feature type="transmembrane region" description="Helical" evidence="5">
    <location>
        <begin position="48"/>
        <end position="66"/>
    </location>
</feature>
<gene>
    <name evidence="7" type="ORF">JOC54_001940</name>
</gene>
<feature type="transmembrane region" description="Helical" evidence="5">
    <location>
        <begin position="87"/>
        <end position="109"/>
    </location>
</feature>
<evidence type="ECO:0000256" key="3">
    <source>
        <dbReference type="ARBA" id="ARBA00022989"/>
    </source>
</evidence>
<dbReference type="Proteomes" id="UP001179280">
    <property type="component" value="Unassembled WGS sequence"/>
</dbReference>
<comment type="subcellular location">
    <subcellularLocation>
        <location evidence="1">Membrane</location>
        <topology evidence="1">Multi-pass membrane protein</topology>
    </subcellularLocation>
</comment>
<dbReference type="Gene3D" id="1.20.1740.10">
    <property type="entry name" value="Amino acid/polyamine transporter I"/>
    <property type="match status" value="1"/>
</dbReference>
<keyword evidence="8" id="KW-1185">Reference proteome</keyword>
<dbReference type="PANTHER" id="PTHR42770">
    <property type="entry name" value="AMINO ACID TRANSPORTER-RELATED"/>
    <property type="match status" value="1"/>
</dbReference>
<feature type="transmembrane region" description="Helical" evidence="5">
    <location>
        <begin position="121"/>
        <end position="141"/>
    </location>
</feature>
<dbReference type="EMBL" id="JAFBCV010000005">
    <property type="protein sequence ID" value="MBM7838681.1"/>
    <property type="molecule type" value="Genomic_DNA"/>
</dbReference>
<reference evidence="7" key="1">
    <citation type="submission" date="2021-01" db="EMBL/GenBank/DDBJ databases">
        <title>Genomic Encyclopedia of Type Strains, Phase IV (KMG-IV): sequencing the most valuable type-strain genomes for metagenomic binning, comparative biology and taxonomic classification.</title>
        <authorList>
            <person name="Goeker M."/>
        </authorList>
    </citation>
    <scope>NUCLEOTIDE SEQUENCE</scope>
    <source>
        <strain evidence="7">DSM 21943</strain>
    </source>
</reference>
<sequence>MEKEQQLKRTLTLVPLLVIGLAYMDPLVVFDTYGIVAQLTQGHVATSYLFTIAALLLTAYSYGRMVQAYPKAGSAYTYAQKSIHPNVGFAAGWTLLLDYLFLPMVNFAIGMVYLEAAFPNIPAFIWVIILAVLITTVNALGIKLTANITGLFVLFQIIVVAVFVFFIIRGLTSGLGSGELVSILPFISPSLEMATVFTGASILCFSFLGFDAISTLSEETKNPKKTVPMAIVLVVLIGGALFVGVSYLLQLVYPNFEAFMSAEAASLEIAQFVGGSFLHSLFLAGTMVAVISSSMSSHASASRLLFAMGRDHTLPKRFFGYIHPTFKTPLFNIVLIGVLSLTAIFGELEIIYSFISFGALIGFTSVNASVIAHYFIRKRERSVQGVLLNLLIPLSGAIFCISLLFSIERNALTIGLIWMIIGLVYFLIRRRMHLKFIVEMNHDKE</sequence>
<feature type="transmembrane region" description="Helical" evidence="5">
    <location>
        <begin position="226"/>
        <end position="249"/>
    </location>
</feature>
<feature type="transmembrane region" description="Helical" evidence="5">
    <location>
        <begin position="148"/>
        <end position="171"/>
    </location>
</feature>
<feature type="transmembrane region" description="Helical" evidence="5">
    <location>
        <begin position="326"/>
        <end position="345"/>
    </location>
</feature>
<feature type="transmembrane region" description="Helical" evidence="5">
    <location>
        <begin position="351"/>
        <end position="374"/>
    </location>
</feature>
<evidence type="ECO:0000313" key="7">
    <source>
        <dbReference type="EMBL" id="MBM7838681.1"/>
    </source>
</evidence>
<feature type="transmembrane region" description="Helical" evidence="5">
    <location>
        <begin position="411"/>
        <end position="428"/>
    </location>
</feature>
<evidence type="ECO:0000256" key="5">
    <source>
        <dbReference type="SAM" id="Phobius"/>
    </source>
</evidence>
<dbReference type="Pfam" id="PF00324">
    <property type="entry name" value="AA_permease"/>
    <property type="match status" value="1"/>
</dbReference>
<keyword evidence="3 5" id="KW-1133">Transmembrane helix</keyword>
<dbReference type="InterPro" id="IPR004841">
    <property type="entry name" value="AA-permease/SLC12A_dom"/>
</dbReference>
<organism evidence="7 8">
    <name type="scientific">Shouchella xiaoxiensis</name>
    <dbReference type="NCBI Taxonomy" id="766895"/>
    <lineage>
        <taxon>Bacteria</taxon>
        <taxon>Bacillati</taxon>
        <taxon>Bacillota</taxon>
        <taxon>Bacilli</taxon>
        <taxon>Bacillales</taxon>
        <taxon>Bacillaceae</taxon>
        <taxon>Shouchella</taxon>
    </lineage>
</organism>
<keyword evidence="4 5" id="KW-0472">Membrane</keyword>
<feature type="transmembrane region" description="Helical" evidence="5">
    <location>
        <begin position="191"/>
        <end position="214"/>
    </location>
</feature>
<protein>
    <submittedName>
        <fullName evidence="7">Amino acid transporter</fullName>
    </submittedName>
</protein>
<dbReference type="PIRSF" id="PIRSF006060">
    <property type="entry name" value="AA_transporter"/>
    <property type="match status" value="1"/>
</dbReference>
<comment type="caution">
    <text evidence="7">The sequence shown here is derived from an EMBL/GenBank/DDBJ whole genome shotgun (WGS) entry which is preliminary data.</text>
</comment>
<dbReference type="InterPro" id="IPR050367">
    <property type="entry name" value="APC_superfamily"/>
</dbReference>